<feature type="domain" description="RCK N-terminal" evidence="3">
    <location>
        <begin position="321"/>
        <end position="432"/>
    </location>
</feature>
<keyword evidence="2" id="KW-0472">Membrane</keyword>
<protein>
    <recommendedName>
        <fullName evidence="3">RCK N-terminal domain-containing protein</fullName>
    </recommendedName>
</protein>
<dbReference type="PANTHER" id="PTHR43833">
    <property type="entry name" value="POTASSIUM CHANNEL PROTEIN 2-RELATED-RELATED"/>
    <property type="match status" value="1"/>
</dbReference>
<dbReference type="Pfam" id="PF07885">
    <property type="entry name" value="Ion_trans_2"/>
    <property type="match status" value="1"/>
</dbReference>
<dbReference type="Gene3D" id="1.10.287.70">
    <property type="match status" value="1"/>
</dbReference>
<keyword evidence="2" id="KW-0812">Transmembrane</keyword>
<comment type="subcellular location">
    <subcellularLocation>
        <location evidence="1">Cell membrane</location>
        <topology evidence="1">Multi-pass membrane protein</topology>
    </subcellularLocation>
</comment>
<dbReference type="PROSITE" id="PS51201">
    <property type="entry name" value="RCK_N"/>
    <property type="match status" value="2"/>
</dbReference>
<evidence type="ECO:0000256" key="1">
    <source>
        <dbReference type="ARBA" id="ARBA00004651"/>
    </source>
</evidence>
<proteinExistence type="predicted"/>
<dbReference type="InterPro" id="IPR013099">
    <property type="entry name" value="K_chnl_dom"/>
</dbReference>
<feature type="domain" description="RCK N-terminal" evidence="3">
    <location>
        <begin position="155"/>
        <end position="279"/>
    </location>
</feature>
<evidence type="ECO:0000256" key="2">
    <source>
        <dbReference type="SAM" id="Phobius"/>
    </source>
</evidence>
<dbReference type="InterPro" id="IPR036291">
    <property type="entry name" value="NAD(P)-bd_dom_sf"/>
</dbReference>
<dbReference type="SUPFAM" id="SSF116726">
    <property type="entry name" value="TrkA C-terminal domain-like"/>
    <property type="match status" value="1"/>
</dbReference>
<dbReference type="RefSeq" id="WP_203765931.1">
    <property type="nucleotide sequence ID" value="NZ_BAAAYJ010000086.1"/>
</dbReference>
<evidence type="ECO:0000313" key="4">
    <source>
        <dbReference type="EMBL" id="GIE47730.1"/>
    </source>
</evidence>
<feature type="transmembrane region" description="Helical" evidence="2">
    <location>
        <begin position="47"/>
        <end position="66"/>
    </location>
</feature>
<feature type="transmembrane region" description="Helical" evidence="2">
    <location>
        <begin position="109"/>
        <end position="133"/>
    </location>
</feature>
<sequence length="599" mass="65339">MAGSAGQAWRRLVRGDDRPRRARRRPSLTRTGETSSTIFLILRRMRAPLIVLITIFAVSVLGLTLIPGRDAAGQPARMGFFDAFYFMSYTATTIGYGEIPQPFTGAQRLWVMATIYLTVVGWAYAIGSLLTLLQDRAFRQALGLQRFTRTVSRLREPFLLIVGYGQTGRLLGRELDAIGRRFVVLDVSSERVDGLDVDQYHADVPGLAADAANPQTLSVAGLEHPRCEGVLALTDDDEVNLVVAMAAALVRPDLPVIARTVSPGIEHRMRAFGSPAVVNPFDRFGDHLRLALRSPASHRLMSWLEGGPGAELPPAGRPPTAGRWVLCGYGRFGRKLAEDLRAEGLDVAIMDLRPNADAQSPVVVGDASEPAVLARADLGQAVGFVAGTDNDTTNLSLIAAARRINPALFIASRQNHPANAPLFAALGVDRLLVPSELVAREIYAQLSTPLLWRFLQDMPARGDDWAAELIERLRQQCGRRLGSLWKLTLTAREAPALDPWLRAGEARLGALLRSPHDRSRPVAAVPLLLQRDSETILGPGDDVVLAAGDQLLLAGRPSARRHLVDTVTHHAVSEYVLTGRTVPAGWLWQRLTGRVPRTR</sequence>
<keyword evidence="5" id="KW-1185">Reference proteome</keyword>
<evidence type="ECO:0000313" key="5">
    <source>
        <dbReference type="Proteomes" id="UP000647172"/>
    </source>
</evidence>
<dbReference type="SUPFAM" id="SSF51735">
    <property type="entry name" value="NAD(P)-binding Rossmann-fold domains"/>
    <property type="match status" value="2"/>
</dbReference>
<dbReference type="AlphaFoldDB" id="A0A919JE81"/>
<evidence type="ECO:0000259" key="3">
    <source>
        <dbReference type="PROSITE" id="PS51201"/>
    </source>
</evidence>
<name>A0A919JE81_9ACTN</name>
<dbReference type="GO" id="GO:0005886">
    <property type="term" value="C:plasma membrane"/>
    <property type="evidence" value="ECO:0007669"/>
    <property type="project" value="UniProtKB-SubCell"/>
</dbReference>
<accession>A0A919JE81</accession>
<dbReference type="Pfam" id="PF02254">
    <property type="entry name" value="TrkA_N"/>
    <property type="match status" value="2"/>
</dbReference>
<reference evidence="4" key="1">
    <citation type="submission" date="2021-01" db="EMBL/GenBank/DDBJ databases">
        <title>Whole genome shotgun sequence of Actinoplanes nipponensis NBRC 14063.</title>
        <authorList>
            <person name="Komaki H."/>
            <person name="Tamura T."/>
        </authorList>
    </citation>
    <scope>NUCLEOTIDE SEQUENCE</scope>
    <source>
        <strain evidence="4">NBRC 14063</strain>
    </source>
</reference>
<gene>
    <name evidence="4" type="ORF">Ani05nite_12640</name>
</gene>
<dbReference type="GO" id="GO:0006813">
    <property type="term" value="P:potassium ion transport"/>
    <property type="evidence" value="ECO:0007669"/>
    <property type="project" value="InterPro"/>
</dbReference>
<dbReference type="SUPFAM" id="SSF81324">
    <property type="entry name" value="Voltage-gated potassium channels"/>
    <property type="match status" value="1"/>
</dbReference>
<dbReference type="InterPro" id="IPR050721">
    <property type="entry name" value="Trk_Ktr_HKT_K-transport"/>
</dbReference>
<dbReference type="Proteomes" id="UP000647172">
    <property type="component" value="Unassembled WGS sequence"/>
</dbReference>
<dbReference type="EMBL" id="BOMQ01000016">
    <property type="protein sequence ID" value="GIE47730.1"/>
    <property type="molecule type" value="Genomic_DNA"/>
</dbReference>
<dbReference type="InterPro" id="IPR003148">
    <property type="entry name" value="RCK_N"/>
</dbReference>
<dbReference type="Gene3D" id="3.40.50.720">
    <property type="entry name" value="NAD(P)-binding Rossmann-like Domain"/>
    <property type="match status" value="2"/>
</dbReference>
<dbReference type="InterPro" id="IPR036721">
    <property type="entry name" value="RCK_C_sf"/>
</dbReference>
<comment type="caution">
    <text evidence="4">The sequence shown here is derived from an EMBL/GenBank/DDBJ whole genome shotgun (WGS) entry which is preliminary data.</text>
</comment>
<feature type="transmembrane region" description="Helical" evidence="2">
    <location>
        <begin position="78"/>
        <end position="97"/>
    </location>
</feature>
<keyword evidence="2" id="KW-1133">Transmembrane helix</keyword>
<organism evidence="4 5">
    <name type="scientific">Actinoplanes nipponensis</name>
    <dbReference type="NCBI Taxonomy" id="135950"/>
    <lineage>
        <taxon>Bacteria</taxon>
        <taxon>Bacillati</taxon>
        <taxon>Actinomycetota</taxon>
        <taxon>Actinomycetes</taxon>
        <taxon>Micromonosporales</taxon>
        <taxon>Micromonosporaceae</taxon>
        <taxon>Actinoplanes</taxon>
    </lineage>
</organism>